<accession>A0A4V2S7P1</accession>
<evidence type="ECO:0000259" key="3">
    <source>
        <dbReference type="Pfam" id="PF01738"/>
    </source>
</evidence>
<keyword evidence="5" id="KW-1185">Reference proteome</keyword>
<comment type="similarity">
    <text evidence="1">Belongs to the AB hydrolase superfamily.</text>
</comment>
<dbReference type="EMBL" id="SLWS01000003">
    <property type="protein sequence ID" value="TCO60760.1"/>
    <property type="molecule type" value="Genomic_DNA"/>
</dbReference>
<gene>
    <name evidence="4" type="ORF">EV192_103335</name>
</gene>
<sequence length="277" mass="29535">MAEAVEWIDRRVVDGGVVERSFRLARLVGAVPGVLWLPPSPGLSLGLILLGHGGSGHKRSARIVGLARWFACHAGLAAVAIDGPYHGDRVPSPLAAAEYQARISEVGIDVVLDRMADDWHATIDALGAQGVVDTERLGYLGMSMGTRFGLPLAAALGDRLRAVVIGKFGLRQGPAMHQGMDAPQRIARDARQVTAPVLFHIQWHDEVFPTDGQLALFDQLGAPDKQLSGHPGAHADTTLAAVAHWRDFIARRLSGIPSPDRRGDSAGADGAGIFKRR</sequence>
<name>A0A4V2S7P1_9PSEU</name>
<dbReference type="Pfam" id="PF01738">
    <property type="entry name" value="DLH"/>
    <property type="match status" value="1"/>
</dbReference>
<dbReference type="Proteomes" id="UP000295680">
    <property type="component" value="Unassembled WGS sequence"/>
</dbReference>
<dbReference type="GO" id="GO:0016787">
    <property type="term" value="F:hydrolase activity"/>
    <property type="evidence" value="ECO:0007669"/>
    <property type="project" value="UniProtKB-KW"/>
</dbReference>
<dbReference type="InterPro" id="IPR029058">
    <property type="entry name" value="AB_hydrolase_fold"/>
</dbReference>
<feature type="region of interest" description="Disordered" evidence="2">
    <location>
        <begin position="256"/>
        <end position="277"/>
    </location>
</feature>
<evidence type="ECO:0000313" key="5">
    <source>
        <dbReference type="Proteomes" id="UP000295680"/>
    </source>
</evidence>
<organism evidence="4 5">
    <name type="scientific">Actinocrispum wychmicini</name>
    <dbReference type="NCBI Taxonomy" id="1213861"/>
    <lineage>
        <taxon>Bacteria</taxon>
        <taxon>Bacillati</taxon>
        <taxon>Actinomycetota</taxon>
        <taxon>Actinomycetes</taxon>
        <taxon>Pseudonocardiales</taxon>
        <taxon>Pseudonocardiaceae</taxon>
        <taxon>Actinocrispum</taxon>
    </lineage>
</organism>
<dbReference type="SUPFAM" id="SSF53474">
    <property type="entry name" value="alpha/beta-Hydrolases"/>
    <property type="match status" value="1"/>
</dbReference>
<reference evidence="4 5" key="1">
    <citation type="submission" date="2019-03" db="EMBL/GenBank/DDBJ databases">
        <title>Genomic Encyclopedia of Type Strains, Phase IV (KMG-IV): sequencing the most valuable type-strain genomes for metagenomic binning, comparative biology and taxonomic classification.</title>
        <authorList>
            <person name="Goeker M."/>
        </authorList>
    </citation>
    <scope>NUCLEOTIDE SEQUENCE [LARGE SCALE GENOMIC DNA]</scope>
    <source>
        <strain evidence="4 5">DSM 45934</strain>
    </source>
</reference>
<dbReference type="PANTHER" id="PTHR22946">
    <property type="entry name" value="DIENELACTONE HYDROLASE DOMAIN-CONTAINING PROTEIN-RELATED"/>
    <property type="match status" value="1"/>
</dbReference>
<evidence type="ECO:0000256" key="1">
    <source>
        <dbReference type="ARBA" id="ARBA00008645"/>
    </source>
</evidence>
<dbReference type="Gene3D" id="3.40.50.1820">
    <property type="entry name" value="alpha/beta hydrolase"/>
    <property type="match status" value="1"/>
</dbReference>
<dbReference type="AlphaFoldDB" id="A0A4V2S7P1"/>
<dbReference type="RefSeq" id="WP_165960403.1">
    <property type="nucleotide sequence ID" value="NZ_SLWS01000003.1"/>
</dbReference>
<protein>
    <submittedName>
        <fullName evidence="4">Dienelactone hydrolase</fullName>
    </submittedName>
</protein>
<dbReference type="InterPro" id="IPR002925">
    <property type="entry name" value="Dienelactn_hydro"/>
</dbReference>
<feature type="domain" description="Dienelactone hydrolase" evidence="3">
    <location>
        <begin position="95"/>
        <end position="220"/>
    </location>
</feature>
<comment type="caution">
    <text evidence="4">The sequence shown here is derived from an EMBL/GenBank/DDBJ whole genome shotgun (WGS) entry which is preliminary data.</text>
</comment>
<feature type="compositionally biased region" description="Low complexity" evidence="2">
    <location>
        <begin position="265"/>
        <end position="277"/>
    </location>
</feature>
<dbReference type="InterPro" id="IPR050261">
    <property type="entry name" value="FrsA_esterase"/>
</dbReference>
<keyword evidence="4" id="KW-0378">Hydrolase</keyword>
<evidence type="ECO:0000313" key="4">
    <source>
        <dbReference type="EMBL" id="TCO60760.1"/>
    </source>
</evidence>
<evidence type="ECO:0000256" key="2">
    <source>
        <dbReference type="SAM" id="MobiDB-lite"/>
    </source>
</evidence>
<proteinExistence type="inferred from homology"/>